<feature type="region of interest" description="Disordered" evidence="1">
    <location>
        <begin position="67"/>
        <end position="91"/>
    </location>
</feature>
<name>A0ABW6RDV8_9ACTN</name>
<proteinExistence type="predicted"/>
<accession>A0ABW6RDV8</accession>
<dbReference type="EMBL" id="JBIAPK010000003">
    <property type="protein sequence ID" value="MFF3339718.1"/>
    <property type="molecule type" value="Genomic_DNA"/>
</dbReference>
<dbReference type="RefSeq" id="WP_387895640.1">
    <property type="nucleotide sequence ID" value="NZ_JBIAPK010000003.1"/>
</dbReference>
<evidence type="ECO:0000313" key="3">
    <source>
        <dbReference type="Proteomes" id="UP001601976"/>
    </source>
</evidence>
<protein>
    <submittedName>
        <fullName evidence="2">Uncharacterized protein</fullName>
    </submittedName>
</protein>
<comment type="caution">
    <text evidence="2">The sequence shown here is derived from an EMBL/GenBank/DDBJ whole genome shotgun (WGS) entry which is preliminary data.</text>
</comment>
<gene>
    <name evidence="2" type="ORF">ACFYWW_13440</name>
</gene>
<evidence type="ECO:0000313" key="2">
    <source>
        <dbReference type="EMBL" id="MFF3339718.1"/>
    </source>
</evidence>
<sequence>MNANQQHMLDVYRATRLGTPAPPAPGLNDWQAVREVRDYRRFRAAVEDRPRRAHRLRTALANLFASATRSSGTRSVRRPHGVGTSTPRPCG</sequence>
<keyword evidence="3" id="KW-1185">Reference proteome</keyword>
<reference evidence="2 3" key="1">
    <citation type="submission" date="2024-10" db="EMBL/GenBank/DDBJ databases">
        <title>The Natural Products Discovery Center: Release of the First 8490 Sequenced Strains for Exploring Actinobacteria Biosynthetic Diversity.</title>
        <authorList>
            <person name="Kalkreuter E."/>
            <person name="Kautsar S.A."/>
            <person name="Yang D."/>
            <person name="Bader C.D."/>
            <person name="Teijaro C.N."/>
            <person name="Fluegel L."/>
            <person name="Davis C.M."/>
            <person name="Simpson J.R."/>
            <person name="Lauterbach L."/>
            <person name="Steele A.D."/>
            <person name="Gui C."/>
            <person name="Meng S."/>
            <person name="Li G."/>
            <person name="Viehrig K."/>
            <person name="Ye F."/>
            <person name="Su P."/>
            <person name="Kiefer A.F."/>
            <person name="Nichols A."/>
            <person name="Cepeda A.J."/>
            <person name="Yan W."/>
            <person name="Fan B."/>
            <person name="Jiang Y."/>
            <person name="Adhikari A."/>
            <person name="Zheng C.-J."/>
            <person name="Schuster L."/>
            <person name="Cowan T.M."/>
            <person name="Smanski M.J."/>
            <person name="Chevrette M.G."/>
            <person name="De Carvalho L.P.S."/>
            <person name="Shen B."/>
        </authorList>
    </citation>
    <scope>NUCLEOTIDE SEQUENCE [LARGE SCALE GENOMIC DNA]</scope>
    <source>
        <strain evidence="2 3">NPDC003029</strain>
    </source>
</reference>
<evidence type="ECO:0000256" key="1">
    <source>
        <dbReference type="SAM" id="MobiDB-lite"/>
    </source>
</evidence>
<dbReference type="Proteomes" id="UP001601976">
    <property type="component" value="Unassembled WGS sequence"/>
</dbReference>
<organism evidence="2 3">
    <name type="scientific">Streptomyces flavidovirens</name>
    <dbReference type="NCBI Taxonomy" id="67298"/>
    <lineage>
        <taxon>Bacteria</taxon>
        <taxon>Bacillati</taxon>
        <taxon>Actinomycetota</taxon>
        <taxon>Actinomycetes</taxon>
        <taxon>Kitasatosporales</taxon>
        <taxon>Streptomycetaceae</taxon>
        <taxon>Streptomyces</taxon>
    </lineage>
</organism>